<keyword evidence="5" id="KW-0238">DNA-binding</keyword>
<dbReference type="InterPro" id="IPR032710">
    <property type="entry name" value="NTF2-like_dom_sf"/>
</dbReference>
<dbReference type="EMBL" id="WRPP01000001">
    <property type="protein sequence ID" value="MVU75958.1"/>
    <property type="molecule type" value="Genomic_DNA"/>
</dbReference>
<reference evidence="9 10" key="1">
    <citation type="submission" date="2019-12" db="EMBL/GenBank/DDBJ databases">
        <title>Nocardia sp. nov. ET3-3 isolated from soil.</title>
        <authorList>
            <person name="Kanchanasin P."/>
            <person name="Tanasupawat S."/>
            <person name="Yuki M."/>
            <person name="Kudo T."/>
        </authorList>
    </citation>
    <scope>NUCLEOTIDE SEQUENCE [LARGE SCALE GENOMIC DNA]</scope>
    <source>
        <strain evidence="9 10">ET3-3</strain>
    </source>
</reference>
<proteinExistence type="inferred from homology"/>
<keyword evidence="3" id="KW-0805">Transcription regulation</keyword>
<dbReference type="SUPFAM" id="SSF88659">
    <property type="entry name" value="Sigma3 and sigma4 domains of RNA polymerase sigma factors"/>
    <property type="match status" value="1"/>
</dbReference>
<dbReference type="SUPFAM" id="SSF88946">
    <property type="entry name" value="Sigma2 domain of RNA polymerase sigma factors"/>
    <property type="match status" value="1"/>
</dbReference>
<evidence type="ECO:0000256" key="2">
    <source>
        <dbReference type="ARBA" id="ARBA00011344"/>
    </source>
</evidence>
<comment type="caution">
    <text evidence="9">The sequence shown here is derived from an EMBL/GenBank/DDBJ whole genome shotgun (WGS) entry which is preliminary data.</text>
</comment>
<dbReference type="Gene3D" id="1.10.1740.10">
    <property type="match status" value="1"/>
</dbReference>
<evidence type="ECO:0000256" key="4">
    <source>
        <dbReference type="ARBA" id="ARBA00023082"/>
    </source>
</evidence>
<dbReference type="NCBIfam" id="NF007213">
    <property type="entry name" value="PRK09635.1"/>
    <property type="match status" value="1"/>
</dbReference>
<feature type="domain" description="RNA polymerase sigma-70 region 2" evidence="7">
    <location>
        <begin position="15"/>
        <end position="77"/>
    </location>
</feature>
<keyword evidence="10" id="KW-1185">Reference proteome</keyword>
<keyword evidence="6" id="KW-0804">Transcription</keyword>
<dbReference type="Pfam" id="PF08281">
    <property type="entry name" value="Sigma70_r4_2"/>
    <property type="match status" value="1"/>
</dbReference>
<dbReference type="InterPro" id="IPR036388">
    <property type="entry name" value="WH-like_DNA-bd_sf"/>
</dbReference>
<keyword evidence="4" id="KW-0731">Sigma factor</keyword>
<dbReference type="PANTHER" id="PTHR30173:SF43">
    <property type="entry name" value="ECF RNA POLYMERASE SIGMA FACTOR SIGI-RELATED"/>
    <property type="match status" value="1"/>
</dbReference>
<dbReference type="RefSeq" id="WP_157354725.1">
    <property type="nucleotide sequence ID" value="NZ_WRPP01000001.1"/>
</dbReference>
<protein>
    <submittedName>
        <fullName evidence="9">RNA polymerase sigma factor SigI</fullName>
    </submittedName>
</protein>
<dbReference type="SUPFAM" id="SSF54427">
    <property type="entry name" value="NTF2-like"/>
    <property type="match status" value="1"/>
</dbReference>
<evidence type="ECO:0000313" key="9">
    <source>
        <dbReference type="EMBL" id="MVU75958.1"/>
    </source>
</evidence>
<dbReference type="InterPro" id="IPR013324">
    <property type="entry name" value="RNA_pol_sigma_r3/r4-like"/>
</dbReference>
<feature type="domain" description="RNA polymerase sigma factor 70 region 4 type 2" evidence="8">
    <location>
        <begin position="115"/>
        <end position="166"/>
    </location>
</feature>
<comment type="similarity">
    <text evidence="1">Belongs to the sigma-70 factor family. ECF subfamily.</text>
</comment>
<evidence type="ECO:0000256" key="5">
    <source>
        <dbReference type="ARBA" id="ARBA00023125"/>
    </source>
</evidence>
<dbReference type="AlphaFoldDB" id="A0A7K1UPX9"/>
<dbReference type="InterPro" id="IPR013249">
    <property type="entry name" value="RNA_pol_sigma70_r4_t2"/>
</dbReference>
<gene>
    <name evidence="9" type="primary">sigI</name>
    <name evidence="9" type="ORF">GPX89_01720</name>
</gene>
<dbReference type="Gene3D" id="1.10.10.10">
    <property type="entry name" value="Winged helix-like DNA-binding domain superfamily/Winged helix DNA-binding domain"/>
    <property type="match status" value="1"/>
</dbReference>
<dbReference type="GO" id="GO:0003677">
    <property type="term" value="F:DNA binding"/>
    <property type="evidence" value="ECO:0007669"/>
    <property type="project" value="UniProtKB-KW"/>
</dbReference>
<dbReference type="Pfam" id="PF04542">
    <property type="entry name" value="Sigma70_r2"/>
    <property type="match status" value="1"/>
</dbReference>
<dbReference type="GO" id="GO:0016987">
    <property type="term" value="F:sigma factor activity"/>
    <property type="evidence" value="ECO:0007669"/>
    <property type="project" value="UniProtKB-KW"/>
</dbReference>
<dbReference type="GO" id="GO:0006352">
    <property type="term" value="P:DNA-templated transcription initiation"/>
    <property type="evidence" value="ECO:0007669"/>
    <property type="project" value="InterPro"/>
</dbReference>
<sequence>MSTEDRPDPVAGAWRRHRAYVVDLAFRLLGDIGEAEDAAQETFTRLARMRPGEVNDERAWLTVVTSRLCLDELRSARARREQAGDPGQLEGAVPVAQAVPVDPVDRITLDEEVQLALYRMLQRLGPAERVVLILHDVFGLPFDAVAETVGRPVGTCRQLARRARLKVAEARRPGGPVAAAEHRAVTERFIAACGGADLGELLAVLDPQVWGIAHFRPGSPIVAPTSRGPETVAANMIAFFGPGVTLVTHSAFGRPAILAYRARELFGVLVLTVVEDRILSIEATVDA</sequence>
<accession>A0A7K1UPX9</accession>
<evidence type="ECO:0000259" key="8">
    <source>
        <dbReference type="Pfam" id="PF08281"/>
    </source>
</evidence>
<dbReference type="InterPro" id="IPR013325">
    <property type="entry name" value="RNA_pol_sigma_r2"/>
</dbReference>
<dbReference type="NCBIfam" id="TIGR02937">
    <property type="entry name" value="sigma70-ECF"/>
    <property type="match status" value="1"/>
</dbReference>
<dbReference type="InterPro" id="IPR052704">
    <property type="entry name" value="ECF_Sigma-70_Domain"/>
</dbReference>
<evidence type="ECO:0000256" key="3">
    <source>
        <dbReference type="ARBA" id="ARBA00023015"/>
    </source>
</evidence>
<organism evidence="9 10">
    <name type="scientific">Nocardia terrae</name>
    <dbReference type="NCBI Taxonomy" id="2675851"/>
    <lineage>
        <taxon>Bacteria</taxon>
        <taxon>Bacillati</taxon>
        <taxon>Actinomycetota</taxon>
        <taxon>Actinomycetes</taxon>
        <taxon>Mycobacteriales</taxon>
        <taxon>Nocardiaceae</taxon>
        <taxon>Nocardia</taxon>
    </lineage>
</organism>
<evidence type="ECO:0000313" key="10">
    <source>
        <dbReference type="Proteomes" id="UP000466794"/>
    </source>
</evidence>
<comment type="subunit">
    <text evidence="2">Interacts transiently with the RNA polymerase catalytic core formed by RpoA, RpoB, RpoC and RpoZ (2 alpha, 1 beta, 1 beta' and 1 omega subunit) to form the RNA polymerase holoenzyme that can initiate transcription.</text>
</comment>
<name>A0A7K1UPX9_9NOCA</name>
<dbReference type="Proteomes" id="UP000466794">
    <property type="component" value="Unassembled WGS sequence"/>
</dbReference>
<evidence type="ECO:0000259" key="7">
    <source>
        <dbReference type="Pfam" id="PF04542"/>
    </source>
</evidence>
<dbReference type="PANTHER" id="PTHR30173">
    <property type="entry name" value="SIGMA 19 FACTOR"/>
    <property type="match status" value="1"/>
</dbReference>
<evidence type="ECO:0000256" key="1">
    <source>
        <dbReference type="ARBA" id="ARBA00010641"/>
    </source>
</evidence>
<dbReference type="InterPro" id="IPR007627">
    <property type="entry name" value="RNA_pol_sigma70_r2"/>
</dbReference>
<dbReference type="InterPro" id="IPR014284">
    <property type="entry name" value="RNA_pol_sigma-70_dom"/>
</dbReference>
<evidence type="ECO:0000256" key="6">
    <source>
        <dbReference type="ARBA" id="ARBA00023163"/>
    </source>
</evidence>